<feature type="domain" description="Histidine kinase/HSP90-like ATPase" evidence="2">
    <location>
        <begin position="269"/>
        <end position="359"/>
    </location>
</feature>
<dbReference type="Pfam" id="PF02518">
    <property type="entry name" value="HATPase_c"/>
    <property type="match status" value="1"/>
</dbReference>
<keyword evidence="1" id="KW-0472">Membrane</keyword>
<dbReference type="Proteomes" id="UP000437862">
    <property type="component" value="Chromosome"/>
</dbReference>
<name>A0ABX6FYE8_9BURK</name>
<protein>
    <submittedName>
        <fullName evidence="4">Sensor histidine kinase</fullName>
    </submittedName>
</protein>
<evidence type="ECO:0000313" key="5">
    <source>
        <dbReference type="Proteomes" id="UP000437862"/>
    </source>
</evidence>
<evidence type="ECO:0000259" key="2">
    <source>
        <dbReference type="Pfam" id="PF02518"/>
    </source>
</evidence>
<feature type="transmembrane region" description="Helical" evidence="1">
    <location>
        <begin position="43"/>
        <end position="67"/>
    </location>
</feature>
<dbReference type="SUPFAM" id="SSF55874">
    <property type="entry name" value="ATPase domain of HSP90 chaperone/DNA topoisomerase II/histidine kinase"/>
    <property type="match status" value="1"/>
</dbReference>
<dbReference type="RefSeq" id="WP_145876825.1">
    <property type="nucleotide sequence ID" value="NZ_CP046904.1"/>
</dbReference>
<dbReference type="Gene3D" id="3.30.565.10">
    <property type="entry name" value="Histidine kinase-like ATPase, C-terminal domain"/>
    <property type="match status" value="1"/>
</dbReference>
<sequence>MTESTNNFATTARQAALGWLALGLVDGTQVVVSMRAMGMHHAWVTLFVVTVASWAVWAAFTPVPLALLRRFPLPSRRVAAWLVHGVACLAIGVLWAAWAALLEHETNPYAYPEGPDPFLPLLRSKLLANLIGDVVLYGAIVALHAALEARARLLHQRAASARLAELLAQAQLAALRVQLEPHFLFNSLNAITALIRVNKGDEAIALTAALGDLLRRVTDRSERQLVTIEEELDFIRNYLDVQRIRFAERLRYRIDVPDSLKSALVPDFIVQPLVENAIKHGIAKRAKGGELTVAASADGGTLTLSVYNDGPPLPASWREGVGLANTRQRLRALYGGAEALTLRNEAAAGVLATLTLPLTLSDCPA</sequence>
<dbReference type="Pfam" id="PF06580">
    <property type="entry name" value="His_kinase"/>
    <property type="match status" value="1"/>
</dbReference>
<evidence type="ECO:0000256" key="1">
    <source>
        <dbReference type="SAM" id="Phobius"/>
    </source>
</evidence>
<dbReference type="EMBL" id="CP046904">
    <property type="protein sequence ID" value="QGZ40397.1"/>
    <property type="molecule type" value="Genomic_DNA"/>
</dbReference>
<keyword evidence="5" id="KW-1185">Reference proteome</keyword>
<organism evidence="4 5">
    <name type="scientific">Pseudoduganella flava</name>
    <dbReference type="NCBI Taxonomy" id="871742"/>
    <lineage>
        <taxon>Bacteria</taxon>
        <taxon>Pseudomonadati</taxon>
        <taxon>Pseudomonadota</taxon>
        <taxon>Betaproteobacteria</taxon>
        <taxon>Burkholderiales</taxon>
        <taxon>Oxalobacteraceae</taxon>
        <taxon>Telluria group</taxon>
        <taxon>Pseudoduganella</taxon>
    </lineage>
</organism>
<keyword evidence="1" id="KW-1133">Transmembrane helix</keyword>
<keyword evidence="1" id="KW-0812">Transmembrane</keyword>
<accession>A0ABX6FYE8</accession>
<keyword evidence="4" id="KW-0808">Transferase</keyword>
<gene>
    <name evidence="4" type="ORF">GO485_15945</name>
</gene>
<dbReference type="InterPro" id="IPR036890">
    <property type="entry name" value="HATPase_C_sf"/>
</dbReference>
<evidence type="ECO:0000313" key="4">
    <source>
        <dbReference type="EMBL" id="QGZ40397.1"/>
    </source>
</evidence>
<dbReference type="InterPro" id="IPR003594">
    <property type="entry name" value="HATPase_dom"/>
</dbReference>
<dbReference type="GO" id="GO:0016301">
    <property type="term" value="F:kinase activity"/>
    <property type="evidence" value="ECO:0007669"/>
    <property type="project" value="UniProtKB-KW"/>
</dbReference>
<feature type="transmembrane region" description="Helical" evidence="1">
    <location>
        <begin position="126"/>
        <end position="147"/>
    </location>
</feature>
<keyword evidence="4" id="KW-0418">Kinase</keyword>
<feature type="domain" description="Signal transduction histidine kinase internal region" evidence="3">
    <location>
        <begin position="170"/>
        <end position="250"/>
    </location>
</feature>
<dbReference type="InterPro" id="IPR010559">
    <property type="entry name" value="Sig_transdc_His_kin_internal"/>
</dbReference>
<feature type="transmembrane region" description="Helical" evidence="1">
    <location>
        <begin position="79"/>
        <end position="101"/>
    </location>
</feature>
<dbReference type="InterPro" id="IPR050640">
    <property type="entry name" value="Bact_2-comp_sensor_kinase"/>
</dbReference>
<proteinExistence type="predicted"/>
<reference evidence="4 5" key="1">
    <citation type="submission" date="2019-12" db="EMBL/GenBank/DDBJ databases">
        <title>Draft Genome Sequences of Six Type Strains of the Genus Massilia.</title>
        <authorList>
            <person name="Miess H."/>
            <person name="Frediansyah A."/>
            <person name="Goeker M."/>
            <person name="Gross H."/>
        </authorList>
    </citation>
    <scope>NUCLEOTIDE SEQUENCE [LARGE SCALE GENOMIC DNA]</scope>
    <source>
        <strain evidence="4 5">DSM 26639</strain>
    </source>
</reference>
<evidence type="ECO:0000259" key="3">
    <source>
        <dbReference type="Pfam" id="PF06580"/>
    </source>
</evidence>
<dbReference type="PANTHER" id="PTHR34220">
    <property type="entry name" value="SENSOR HISTIDINE KINASE YPDA"/>
    <property type="match status" value="1"/>
</dbReference>
<dbReference type="PANTHER" id="PTHR34220:SF9">
    <property type="entry name" value="SIGNAL TRANSDUCTION HISTIDINE KINASE INTERNAL REGION DOMAIN-CONTAINING PROTEIN"/>
    <property type="match status" value="1"/>
</dbReference>